<evidence type="ECO:0000313" key="5">
    <source>
        <dbReference type="EMBL" id="SNX60192.1"/>
    </source>
</evidence>
<dbReference type="PROSITE" id="PS50935">
    <property type="entry name" value="SSB"/>
    <property type="match status" value="1"/>
</dbReference>
<dbReference type="InterPro" id="IPR023646">
    <property type="entry name" value="Prisomal_replication_PriB"/>
</dbReference>
<dbReference type="RefSeq" id="WP_096292816.1">
    <property type="nucleotide sequence ID" value="NZ_LT907782.1"/>
</dbReference>
<gene>
    <name evidence="4" type="primary">priB</name>
    <name evidence="5" type="ORF">SAMN06296273_1655</name>
</gene>
<dbReference type="Gene3D" id="2.40.50.140">
    <property type="entry name" value="Nucleic acid-binding proteins"/>
    <property type="match status" value="1"/>
</dbReference>
<organism evidence="5 6">
    <name type="scientific">Nitrosomonas ureae</name>
    <dbReference type="NCBI Taxonomy" id="44577"/>
    <lineage>
        <taxon>Bacteria</taxon>
        <taxon>Pseudomonadati</taxon>
        <taxon>Pseudomonadota</taxon>
        <taxon>Betaproteobacteria</taxon>
        <taxon>Nitrosomonadales</taxon>
        <taxon>Nitrosomonadaceae</taxon>
        <taxon>Nitrosomonas</taxon>
    </lineage>
</organism>
<dbReference type="GO" id="GO:0006269">
    <property type="term" value="P:DNA replication, synthesis of primer"/>
    <property type="evidence" value="ECO:0007669"/>
    <property type="project" value="UniProtKB-KW"/>
</dbReference>
<evidence type="ECO:0000256" key="3">
    <source>
        <dbReference type="ARBA" id="ARBA00023125"/>
    </source>
</evidence>
<accession>A0A285BY55</accession>
<keyword evidence="1 4" id="KW-0639">Primosome</keyword>
<comment type="function">
    <text evidence="4">Involved in the restart of stalled replication forks, which reloads the replicative helicase on sites other than the origin of replication; the PriA-PriB pathway is the major replication restart pathway. During primosome assembly it facilitates complex formation between PriA and DnaT on DNA; stabilizes PriA on DNA. Stimulates the DNA unwinding activity of PriA helicase.</text>
</comment>
<evidence type="ECO:0000313" key="6">
    <source>
        <dbReference type="Proteomes" id="UP000242498"/>
    </source>
</evidence>
<dbReference type="InterPro" id="IPR000424">
    <property type="entry name" value="Primosome_PriB/ssb"/>
</dbReference>
<dbReference type="InterPro" id="IPR012340">
    <property type="entry name" value="NA-bd_OB-fold"/>
</dbReference>
<evidence type="ECO:0000256" key="4">
    <source>
        <dbReference type="HAMAP-Rule" id="MF_00720"/>
    </source>
</evidence>
<comment type="subunit">
    <text evidence="4">Homodimer. Interacts with PriA and DnaT. Component of the replication restart primosome. Primosome assembly occurs via a 'hand-off' mechanism. PriA binds to replication forks, subsequently PriB then DnaT bind; DnaT then displaces ssDNA to generate the helicase loading substrate.</text>
</comment>
<dbReference type="GO" id="GO:1990077">
    <property type="term" value="C:primosome complex"/>
    <property type="evidence" value="ECO:0007669"/>
    <property type="project" value="UniProtKB-UniRule"/>
</dbReference>
<dbReference type="Proteomes" id="UP000242498">
    <property type="component" value="Chromosome I"/>
</dbReference>
<dbReference type="HAMAP" id="MF_00720">
    <property type="entry name" value="PriB"/>
    <property type="match status" value="1"/>
</dbReference>
<dbReference type="AlphaFoldDB" id="A0A285BY55"/>
<name>A0A285BY55_9PROT</name>
<evidence type="ECO:0000256" key="1">
    <source>
        <dbReference type="ARBA" id="ARBA00022515"/>
    </source>
</evidence>
<dbReference type="NCBIfam" id="TIGR04418">
    <property type="entry name" value="PriB_gamma"/>
    <property type="match status" value="1"/>
</dbReference>
<keyword evidence="3 4" id="KW-0238">DNA-binding</keyword>
<dbReference type="PIRSF" id="PIRSF003135">
    <property type="entry name" value="Primosomal_n"/>
    <property type="match status" value="1"/>
</dbReference>
<protein>
    <recommendedName>
        <fullName evidence="4">Replication restart protein PriB</fullName>
    </recommendedName>
</protein>
<dbReference type="SUPFAM" id="SSF50249">
    <property type="entry name" value="Nucleic acid-binding proteins"/>
    <property type="match status" value="1"/>
</dbReference>
<dbReference type="GO" id="GO:0003697">
    <property type="term" value="F:single-stranded DNA binding"/>
    <property type="evidence" value="ECO:0007669"/>
    <property type="project" value="UniProtKB-UniRule"/>
</dbReference>
<reference evidence="5 6" key="1">
    <citation type="submission" date="2017-08" db="EMBL/GenBank/DDBJ databases">
        <authorList>
            <person name="de Groot N.N."/>
        </authorList>
    </citation>
    <scope>NUCLEOTIDE SEQUENCE [LARGE SCALE GENOMIC DNA]</scope>
    <source>
        <strain evidence="5 6">Nm15</strain>
    </source>
</reference>
<dbReference type="Pfam" id="PF22657">
    <property type="entry name" value="SSB_1"/>
    <property type="match status" value="1"/>
</dbReference>
<dbReference type="EMBL" id="LT907782">
    <property type="protein sequence ID" value="SNX60192.1"/>
    <property type="molecule type" value="Genomic_DNA"/>
</dbReference>
<keyword evidence="2 4" id="KW-0235">DNA replication</keyword>
<dbReference type="OrthoDB" id="9180733at2"/>
<evidence type="ECO:0000256" key="2">
    <source>
        <dbReference type="ARBA" id="ARBA00022705"/>
    </source>
</evidence>
<sequence>MECNQTTICGKIAKLGILRYTPAGTAVIEFTVSHGSRQKEAGVMRQIVFDVPVVVMGEQALTVAEFEINSSVRLTGFLNRKNHMNQQLVLHSDQIELI</sequence>
<proteinExistence type="inferred from homology"/>
<comment type="similarity">
    <text evidence="4">Belongs to the PriB family.</text>
</comment>